<reference evidence="1 2" key="1">
    <citation type="submission" date="2014-10" db="EMBL/GenBank/DDBJ databases">
        <title>Draft genome of the hookworm Ancylostoma caninum.</title>
        <authorList>
            <person name="Mitreva M."/>
        </authorList>
    </citation>
    <scope>NUCLEOTIDE SEQUENCE [LARGE SCALE GENOMIC DNA]</scope>
    <source>
        <strain evidence="1 2">Baltimore</strain>
    </source>
</reference>
<evidence type="ECO:0000313" key="2">
    <source>
        <dbReference type="Proteomes" id="UP000252519"/>
    </source>
</evidence>
<proteinExistence type="predicted"/>
<keyword evidence="2" id="KW-1185">Reference proteome</keyword>
<evidence type="ECO:0000313" key="1">
    <source>
        <dbReference type="EMBL" id="RCN39070.1"/>
    </source>
</evidence>
<accession>A0A368G7V3</accession>
<dbReference type="OrthoDB" id="10557240at2759"/>
<name>A0A368G7V3_ANCCA</name>
<dbReference type="AlphaFoldDB" id="A0A368G7V3"/>
<dbReference type="EMBL" id="JOJR01000358">
    <property type="protein sequence ID" value="RCN39070.1"/>
    <property type="molecule type" value="Genomic_DNA"/>
</dbReference>
<sequence>MVSATMDQLRIVSAGSRERKLEFASWQFHPSRSLHFGEMSHRWPYPNSAKGTSRLNVYHDGNRLRRQWRSRRVSGDVHVGRQLTGLPSENSIVEGYGASEEPQALLRSIQRTTMATPIIWNEQPIHSRRFHREARPSQVYRR</sequence>
<organism evidence="1 2">
    <name type="scientific">Ancylostoma caninum</name>
    <name type="common">Dog hookworm</name>
    <dbReference type="NCBI Taxonomy" id="29170"/>
    <lineage>
        <taxon>Eukaryota</taxon>
        <taxon>Metazoa</taxon>
        <taxon>Ecdysozoa</taxon>
        <taxon>Nematoda</taxon>
        <taxon>Chromadorea</taxon>
        <taxon>Rhabditida</taxon>
        <taxon>Rhabditina</taxon>
        <taxon>Rhabditomorpha</taxon>
        <taxon>Strongyloidea</taxon>
        <taxon>Ancylostomatidae</taxon>
        <taxon>Ancylostomatinae</taxon>
        <taxon>Ancylostoma</taxon>
    </lineage>
</organism>
<gene>
    <name evidence="1" type="ORF">ANCCAN_15014</name>
</gene>
<protein>
    <submittedName>
        <fullName evidence="1">Uncharacterized protein</fullName>
    </submittedName>
</protein>
<comment type="caution">
    <text evidence="1">The sequence shown here is derived from an EMBL/GenBank/DDBJ whole genome shotgun (WGS) entry which is preliminary data.</text>
</comment>
<dbReference type="Proteomes" id="UP000252519">
    <property type="component" value="Unassembled WGS sequence"/>
</dbReference>